<comment type="subcellular location">
    <subcellularLocation>
        <location evidence="1">Membrane</location>
    </subcellularLocation>
</comment>
<reference evidence="5 6" key="1">
    <citation type="submission" date="2024-05" db="EMBL/GenBank/DDBJ databases">
        <title>Culex pipiens pipiens assembly and annotation.</title>
        <authorList>
            <person name="Alout H."/>
            <person name="Durand T."/>
        </authorList>
    </citation>
    <scope>NUCLEOTIDE SEQUENCE [LARGE SCALE GENOMIC DNA]</scope>
    <source>
        <strain evidence="5">HA-2024</strain>
        <tissue evidence="5">Whole body</tissue>
    </source>
</reference>
<dbReference type="GO" id="GO:0035099">
    <property type="term" value="P:hemocyte migration"/>
    <property type="evidence" value="ECO:0007669"/>
    <property type="project" value="UniProtKB-ARBA"/>
</dbReference>
<accession>A0ABD1CXG0</accession>
<dbReference type="InterPro" id="IPR005225">
    <property type="entry name" value="Small_GTP-bd"/>
</dbReference>
<dbReference type="SMART" id="SM00173">
    <property type="entry name" value="RAS"/>
    <property type="match status" value="1"/>
</dbReference>
<evidence type="ECO:0000256" key="1">
    <source>
        <dbReference type="ARBA" id="ARBA00004370"/>
    </source>
</evidence>
<dbReference type="InterPro" id="IPR027417">
    <property type="entry name" value="P-loop_NTPase"/>
</dbReference>
<dbReference type="GO" id="GO:0005525">
    <property type="term" value="F:GTP binding"/>
    <property type="evidence" value="ECO:0007669"/>
    <property type="project" value="UniProtKB-KW"/>
</dbReference>
<dbReference type="PRINTS" id="PR00449">
    <property type="entry name" value="RASTRNSFRMNG"/>
</dbReference>
<dbReference type="CDD" id="cd00157">
    <property type="entry name" value="Rho"/>
    <property type="match status" value="1"/>
</dbReference>
<dbReference type="GO" id="GO:0022412">
    <property type="term" value="P:cellular process involved in reproduction in multicellular organism"/>
    <property type="evidence" value="ECO:0007669"/>
    <property type="project" value="UniProtKB-ARBA"/>
</dbReference>
<dbReference type="AlphaFoldDB" id="A0ABD1CXG0"/>
<comment type="caution">
    <text evidence="5">The sequence shown here is derived from an EMBL/GenBank/DDBJ whole genome shotgun (WGS) entry which is preliminary data.</text>
</comment>
<dbReference type="Gene3D" id="3.40.50.300">
    <property type="entry name" value="P-loop containing nucleotide triphosphate hydrolases"/>
    <property type="match status" value="1"/>
</dbReference>
<dbReference type="GO" id="GO:0035006">
    <property type="term" value="P:melanization defense response"/>
    <property type="evidence" value="ECO:0007669"/>
    <property type="project" value="UniProtKB-ARBA"/>
</dbReference>
<dbReference type="Pfam" id="PF00071">
    <property type="entry name" value="Ras"/>
    <property type="match status" value="1"/>
</dbReference>
<evidence type="ECO:0000256" key="3">
    <source>
        <dbReference type="ARBA" id="ARBA00023134"/>
    </source>
</evidence>
<dbReference type="SMART" id="SM00175">
    <property type="entry name" value="RAB"/>
    <property type="match status" value="1"/>
</dbReference>
<keyword evidence="2" id="KW-0547">Nucleotide-binding</keyword>
<dbReference type="Proteomes" id="UP001562425">
    <property type="component" value="Unassembled WGS sequence"/>
</dbReference>
<dbReference type="FunFam" id="3.40.50.300:FF:002060">
    <property type="entry name" value="Rho family GTPase"/>
    <property type="match status" value="1"/>
</dbReference>
<dbReference type="SMART" id="SM00174">
    <property type="entry name" value="RHO"/>
    <property type="match status" value="1"/>
</dbReference>
<proteinExistence type="predicted"/>
<protein>
    <submittedName>
        <fullName evidence="5">Uncharacterized protein</fullName>
    </submittedName>
</protein>
<evidence type="ECO:0000313" key="5">
    <source>
        <dbReference type="EMBL" id="KAL1381145.1"/>
    </source>
</evidence>
<dbReference type="GO" id="GO:0003006">
    <property type="term" value="P:developmental process involved in reproduction"/>
    <property type="evidence" value="ECO:0007669"/>
    <property type="project" value="UniProtKB-ARBA"/>
</dbReference>
<dbReference type="GO" id="GO:0001667">
    <property type="term" value="P:ameboidal-type cell migration"/>
    <property type="evidence" value="ECO:0007669"/>
    <property type="project" value="UniProtKB-ARBA"/>
</dbReference>
<keyword evidence="4" id="KW-0472">Membrane</keyword>
<organism evidence="5 6">
    <name type="scientific">Culex pipiens pipiens</name>
    <name type="common">Northern house mosquito</name>
    <dbReference type="NCBI Taxonomy" id="38569"/>
    <lineage>
        <taxon>Eukaryota</taxon>
        <taxon>Metazoa</taxon>
        <taxon>Ecdysozoa</taxon>
        <taxon>Arthropoda</taxon>
        <taxon>Hexapoda</taxon>
        <taxon>Insecta</taxon>
        <taxon>Pterygota</taxon>
        <taxon>Neoptera</taxon>
        <taxon>Endopterygota</taxon>
        <taxon>Diptera</taxon>
        <taxon>Nematocera</taxon>
        <taxon>Culicoidea</taxon>
        <taxon>Culicidae</taxon>
        <taxon>Culicinae</taxon>
        <taxon>Culicini</taxon>
        <taxon>Culex</taxon>
        <taxon>Culex</taxon>
    </lineage>
</organism>
<evidence type="ECO:0000256" key="4">
    <source>
        <dbReference type="ARBA" id="ARBA00023136"/>
    </source>
</evidence>
<dbReference type="PROSITE" id="PS51420">
    <property type="entry name" value="RHO"/>
    <property type="match status" value="1"/>
</dbReference>
<dbReference type="InterPro" id="IPR003578">
    <property type="entry name" value="Small_GTPase_Rho"/>
</dbReference>
<gene>
    <name evidence="5" type="ORF">pipiens_013675</name>
</gene>
<keyword evidence="6" id="KW-1185">Reference proteome</keyword>
<sequence length="187" mass="20629">MQSIKCVAVGDSGVGKGSMLFAYATGKFPRARVPADIPDNYSLMTMVDGGEWTSLDLYFTPGSEDYDQLRPLLWYPQTNLFLVCFSVVELGSFESVPSWVKEIRQHCGWKVPFLLCGTKTDLRNHPEVLRELAGEGCGPVTFQQGLGLAREVGAAGYVECSAWTRAGLKGVFEEVIATVVKERKRKP</sequence>
<evidence type="ECO:0000313" key="6">
    <source>
        <dbReference type="Proteomes" id="UP001562425"/>
    </source>
</evidence>
<dbReference type="EMBL" id="JBEHCU010008785">
    <property type="protein sequence ID" value="KAL1381145.1"/>
    <property type="molecule type" value="Genomic_DNA"/>
</dbReference>
<dbReference type="PANTHER" id="PTHR24072">
    <property type="entry name" value="RHO FAMILY GTPASE"/>
    <property type="match status" value="1"/>
</dbReference>
<dbReference type="GO" id="GO:0016020">
    <property type="term" value="C:membrane"/>
    <property type="evidence" value="ECO:0007669"/>
    <property type="project" value="UniProtKB-SubCell"/>
</dbReference>
<name>A0ABD1CXG0_CULPP</name>
<evidence type="ECO:0000256" key="2">
    <source>
        <dbReference type="ARBA" id="ARBA00022741"/>
    </source>
</evidence>
<dbReference type="NCBIfam" id="TIGR00231">
    <property type="entry name" value="small_GTP"/>
    <property type="match status" value="1"/>
</dbReference>
<dbReference type="SUPFAM" id="SSF52540">
    <property type="entry name" value="P-loop containing nucleoside triphosphate hydrolases"/>
    <property type="match status" value="1"/>
</dbReference>
<dbReference type="PROSITE" id="PS51419">
    <property type="entry name" value="RAB"/>
    <property type="match status" value="1"/>
</dbReference>
<keyword evidence="3" id="KW-0342">GTP-binding</keyword>
<dbReference type="InterPro" id="IPR001806">
    <property type="entry name" value="Small_GTPase"/>
</dbReference>
<dbReference type="PROSITE" id="PS51421">
    <property type="entry name" value="RAS"/>
    <property type="match status" value="1"/>
</dbReference>